<evidence type="ECO:0000313" key="2">
    <source>
        <dbReference type="WBParaSite" id="JU765_v2.g18167.t1"/>
    </source>
</evidence>
<accession>A0AC34QPK1</accession>
<organism evidence="1 2">
    <name type="scientific">Panagrolaimus sp. JU765</name>
    <dbReference type="NCBI Taxonomy" id="591449"/>
    <lineage>
        <taxon>Eukaryota</taxon>
        <taxon>Metazoa</taxon>
        <taxon>Ecdysozoa</taxon>
        <taxon>Nematoda</taxon>
        <taxon>Chromadorea</taxon>
        <taxon>Rhabditida</taxon>
        <taxon>Tylenchina</taxon>
        <taxon>Panagrolaimomorpha</taxon>
        <taxon>Panagrolaimoidea</taxon>
        <taxon>Panagrolaimidae</taxon>
        <taxon>Panagrolaimus</taxon>
    </lineage>
</organism>
<dbReference type="WBParaSite" id="JU765_v2.g18167.t1">
    <property type="protein sequence ID" value="JU765_v2.g18167.t1"/>
    <property type="gene ID" value="JU765_v2.g18167"/>
</dbReference>
<protein>
    <submittedName>
        <fullName evidence="2">Uncharacterized protein</fullName>
    </submittedName>
</protein>
<name>A0AC34QPK1_9BILA</name>
<reference evidence="2" key="1">
    <citation type="submission" date="2022-11" db="UniProtKB">
        <authorList>
            <consortium name="WormBaseParasite"/>
        </authorList>
    </citation>
    <scope>IDENTIFICATION</scope>
</reference>
<dbReference type="Proteomes" id="UP000887576">
    <property type="component" value="Unplaced"/>
</dbReference>
<sequence>MEHCDNDWLQITENTDATCNFDLMSRKRKGYRIGSQLQLILSKVVGEDLVRHVVSKAESLQEKFEEGQERINLLSDELKEKDKVIKQQAVENSTLNENVTTLNEEITTLNKKVAELDNNLEAERDANQQLADELGDNIHIIEELKSENADYRQIIAELRKENLTLDEEVDANIKLKKKAEAERDEMEEKLEILEEKYRILDIKYNKLYPVAKRREEDVVILKEEMFDETSKVKDLVALCDKLKNDNMKYEKLVRKLKSTISQLDARIKIEELKKK</sequence>
<proteinExistence type="predicted"/>
<evidence type="ECO:0000313" key="1">
    <source>
        <dbReference type="Proteomes" id="UP000887576"/>
    </source>
</evidence>